<dbReference type="Proteomes" id="UP000675781">
    <property type="component" value="Unassembled WGS sequence"/>
</dbReference>
<keyword evidence="11" id="KW-1185">Reference proteome</keyword>
<dbReference type="InterPro" id="IPR008972">
    <property type="entry name" value="Cupredoxin"/>
</dbReference>
<dbReference type="InterPro" id="IPR008475">
    <property type="entry name" value="PLipase_C_C"/>
</dbReference>
<dbReference type="PROSITE" id="PS51318">
    <property type="entry name" value="TAT"/>
    <property type="match status" value="1"/>
</dbReference>
<evidence type="ECO:0000256" key="8">
    <source>
        <dbReference type="SAM" id="MobiDB-lite"/>
    </source>
</evidence>
<gene>
    <name evidence="10" type="ORF">KDL01_30690</name>
</gene>
<evidence type="ECO:0000256" key="4">
    <source>
        <dbReference type="ARBA" id="ARBA00022512"/>
    </source>
</evidence>
<dbReference type="PANTHER" id="PTHR31956:SF1">
    <property type="entry name" value="NON-SPECIFIC PHOSPHOLIPASE C1"/>
    <property type="match status" value="1"/>
</dbReference>
<dbReference type="InterPro" id="IPR006311">
    <property type="entry name" value="TAT_signal"/>
</dbReference>
<comment type="catalytic activity">
    <reaction evidence="7">
        <text>a 1,2-diacyl-sn-glycero-3-phosphocholine + H2O = phosphocholine + a 1,2-diacyl-sn-glycerol + H(+)</text>
        <dbReference type="Rhea" id="RHEA:10604"/>
        <dbReference type="ChEBI" id="CHEBI:15377"/>
        <dbReference type="ChEBI" id="CHEBI:15378"/>
        <dbReference type="ChEBI" id="CHEBI:17815"/>
        <dbReference type="ChEBI" id="CHEBI:57643"/>
        <dbReference type="ChEBI" id="CHEBI:295975"/>
        <dbReference type="EC" id="3.1.4.3"/>
    </reaction>
    <physiologicalReaction direction="left-to-right" evidence="7">
        <dbReference type="Rhea" id="RHEA:10605"/>
    </physiologicalReaction>
</comment>
<dbReference type="PANTHER" id="PTHR31956">
    <property type="entry name" value="NON-SPECIFIC PHOSPHOLIPASE C4-RELATED"/>
    <property type="match status" value="1"/>
</dbReference>
<evidence type="ECO:0000259" key="9">
    <source>
        <dbReference type="Pfam" id="PF05506"/>
    </source>
</evidence>
<feature type="domain" description="Bacterial phospholipase C C-terminal" evidence="9">
    <location>
        <begin position="486"/>
        <end position="556"/>
    </location>
</feature>
<dbReference type="AlphaFoldDB" id="A0A941IVS2"/>
<dbReference type="InterPro" id="IPR017850">
    <property type="entry name" value="Alkaline_phosphatase_core_sf"/>
</dbReference>
<comment type="caution">
    <text evidence="10">The sequence shown here is derived from an EMBL/GenBank/DDBJ whole genome shotgun (WGS) entry which is preliminary data.</text>
</comment>
<evidence type="ECO:0000256" key="7">
    <source>
        <dbReference type="ARBA" id="ARBA00048421"/>
    </source>
</evidence>
<evidence type="ECO:0000256" key="5">
    <source>
        <dbReference type="ARBA" id="ARBA00022801"/>
    </source>
</evidence>
<comment type="similarity">
    <text evidence="2">Belongs to the bacterial phospholipase C family.</text>
</comment>
<dbReference type="Pfam" id="PF05506">
    <property type="entry name" value="PLipase_C_C"/>
    <property type="match status" value="2"/>
</dbReference>
<comment type="subcellular location">
    <subcellularLocation>
        <location evidence="1">Secreted</location>
        <location evidence="1">Cell wall</location>
    </subcellularLocation>
</comment>
<dbReference type="InterPro" id="IPR007312">
    <property type="entry name" value="Phosphoesterase"/>
</dbReference>
<proteinExistence type="inferred from homology"/>
<evidence type="ECO:0000313" key="10">
    <source>
        <dbReference type="EMBL" id="MBR7837686.1"/>
    </source>
</evidence>
<feature type="domain" description="Bacterial phospholipase C C-terminal" evidence="9">
    <location>
        <begin position="575"/>
        <end position="652"/>
    </location>
</feature>
<evidence type="ECO:0000256" key="3">
    <source>
        <dbReference type="ARBA" id="ARBA00012018"/>
    </source>
</evidence>
<dbReference type="GO" id="GO:0034480">
    <property type="term" value="F:phosphatidylcholine phospholipase C activity"/>
    <property type="evidence" value="ECO:0007669"/>
    <property type="project" value="UniProtKB-EC"/>
</dbReference>
<dbReference type="SUPFAM" id="SSF49503">
    <property type="entry name" value="Cupredoxins"/>
    <property type="match status" value="1"/>
</dbReference>
<dbReference type="Pfam" id="PF04185">
    <property type="entry name" value="Phosphoesterase"/>
    <property type="match status" value="1"/>
</dbReference>
<dbReference type="GO" id="GO:0016042">
    <property type="term" value="P:lipid catabolic process"/>
    <property type="evidence" value="ECO:0007669"/>
    <property type="project" value="InterPro"/>
</dbReference>
<evidence type="ECO:0000313" key="11">
    <source>
        <dbReference type="Proteomes" id="UP000675781"/>
    </source>
</evidence>
<feature type="region of interest" description="Disordered" evidence="8">
    <location>
        <begin position="441"/>
        <end position="461"/>
    </location>
</feature>
<evidence type="ECO:0000256" key="6">
    <source>
        <dbReference type="ARBA" id="ARBA00023026"/>
    </source>
</evidence>
<keyword evidence="6" id="KW-0843">Virulence</keyword>
<name>A0A941IVS2_9ACTN</name>
<accession>A0A941IVS2</accession>
<protein>
    <recommendedName>
        <fullName evidence="3">phospholipase C</fullName>
        <ecNumber evidence="3">3.1.4.3</ecNumber>
    </recommendedName>
</protein>
<dbReference type="EC" id="3.1.4.3" evidence="3"/>
<evidence type="ECO:0000256" key="2">
    <source>
        <dbReference type="ARBA" id="ARBA00009717"/>
    </source>
</evidence>
<keyword evidence="4" id="KW-0964">Secreted</keyword>
<organism evidence="10 11">
    <name type="scientific">Actinospica durhamensis</name>
    <dbReference type="NCBI Taxonomy" id="1508375"/>
    <lineage>
        <taxon>Bacteria</taxon>
        <taxon>Bacillati</taxon>
        <taxon>Actinomycetota</taxon>
        <taxon>Actinomycetes</taxon>
        <taxon>Catenulisporales</taxon>
        <taxon>Actinospicaceae</taxon>
        <taxon>Actinospica</taxon>
    </lineage>
</organism>
<dbReference type="CDD" id="cd16014">
    <property type="entry name" value="PLC"/>
    <property type="match status" value="1"/>
</dbReference>
<dbReference type="Gene3D" id="3.40.720.10">
    <property type="entry name" value="Alkaline Phosphatase, subunit A"/>
    <property type="match status" value="1"/>
</dbReference>
<dbReference type="InterPro" id="IPR017767">
    <property type="entry name" value="PC-PLC"/>
</dbReference>
<keyword evidence="5" id="KW-0378">Hydrolase</keyword>
<keyword evidence="4" id="KW-0134">Cell wall</keyword>
<reference evidence="10" key="1">
    <citation type="submission" date="2021-04" db="EMBL/GenBank/DDBJ databases">
        <title>Genome based classification of Actinospica acidithermotolerans sp. nov., an actinobacterium isolated from an Indonesian hot spring.</title>
        <authorList>
            <person name="Kusuma A.B."/>
            <person name="Putra K.E."/>
            <person name="Nafisah S."/>
            <person name="Loh J."/>
            <person name="Nouioui I."/>
            <person name="Goodfellow M."/>
        </authorList>
    </citation>
    <scope>NUCLEOTIDE SEQUENCE</scope>
    <source>
        <strain evidence="10">CSCA 57</strain>
    </source>
</reference>
<dbReference type="RefSeq" id="WP_212532152.1">
    <property type="nucleotide sequence ID" value="NZ_JAGSOG010000222.1"/>
</dbReference>
<dbReference type="EMBL" id="JAGSOG010000222">
    <property type="protein sequence ID" value="MBR7837686.1"/>
    <property type="molecule type" value="Genomic_DNA"/>
</dbReference>
<dbReference type="NCBIfam" id="TIGR03396">
    <property type="entry name" value="PC_PLC"/>
    <property type="match status" value="1"/>
</dbReference>
<evidence type="ECO:0000256" key="1">
    <source>
        <dbReference type="ARBA" id="ARBA00004191"/>
    </source>
</evidence>
<sequence>MAPLSRRALLGSAAAVGAGSAFGLLPVNVQRAMAASAASSSLSSVKHVVILMQENRSFDHYYGTLQGVRGYGDTSLVRFPGTAANVWHQTTKGKASGGTTLLPWHLNTATTDAQQVEDLDHSWSGTHGAWNGGLWNNWIPEKTGFTMGYYNRTDIPFHYALADAFTLCDQYFCSVQGPTNPNRLYQWTGMIDPNGTGGGPVTDNSEAGYSWTTYPEMLQNAGVSWKVYQQQDNYDDNPLAWFTQFKNAATSSPLYTKGMARVSTISTAIQSDIAAGTFPTVSWVVAPTAQCEHPSYRPADGANFVAGVLSAIASNQATWDSTVVFYNFDENDGFFDHVVPPTAPSGTADEYVSGSPIGLGPRVPMTVISPWSAGGLVSSQVFDHTSPLRFAELVTGVECTNISAWRRTVCGDLTSALNLTATEVAFPTTLPNTATLVTQANSEESLPAPKVPSSGALPAQESGDRAAASSLGYVFNTTSWVNTSTQQFWFQTVSAGSLGGGFASYVQNTRTFATWNYTLPAGGTISDYFSAVTYGGGPYDVDVHGPDGYLRGFTGNVETILSSTTAHPEAYVVDNLDGATLALTLTNTGTVSTTFTIGLNTAYLASGGSTSTVTVAAGGSATATLKATSAGRYDYTVTASTGDNFGRRFAGRLYKQA</sequence>